<dbReference type="EMBL" id="BAABFB010000050">
    <property type="protein sequence ID" value="GAA4482079.1"/>
    <property type="molecule type" value="Genomic_DNA"/>
</dbReference>
<reference evidence="2" key="1">
    <citation type="journal article" date="2019" name="Int. J. Syst. Evol. Microbiol.">
        <title>The Global Catalogue of Microorganisms (GCM) 10K type strain sequencing project: providing services to taxonomists for standard genome sequencing and annotation.</title>
        <authorList>
            <consortium name="The Broad Institute Genomics Platform"/>
            <consortium name="The Broad Institute Genome Sequencing Center for Infectious Disease"/>
            <person name="Wu L."/>
            <person name="Ma J."/>
        </authorList>
    </citation>
    <scope>NUCLEOTIDE SEQUENCE [LARGE SCALE GENOMIC DNA]</scope>
    <source>
        <strain evidence="2">JCM 32206</strain>
    </source>
</reference>
<evidence type="ECO:0000313" key="2">
    <source>
        <dbReference type="Proteomes" id="UP001501183"/>
    </source>
</evidence>
<accession>A0ABP8P847</accession>
<proteinExistence type="predicted"/>
<sequence length="99" mass="11353">MNPVPNTRNEPRYITGDFEAMVAGSLGPKVDPAETVRTYVTWPTAIRRSRVRSRWSQIRLSPRAVDRRIWDLTLEEAMLVPICNRTNATSPQQRSLGWS</sequence>
<organism evidence="1 2">
    <name type="scientific">Rhodococcus olei</name>
    <dbReference type="NCBI Taxonomy" id="2161675"/>
    <lineage>
        <taxon>Bacteria</taxon>
        <taxon>Bacillati</taxon>
        <taxon>Actinomycetota</taxon>
        <taxon>Actinomycetes</taxon>
        <taxon>Mycobacteriales</taxon>
        <taxon>Nocardiaceae</taxon>
        <taxon>Rhodococcus</taxon>
    </lineage>
</organism>
<dbReference type="Proteomes" id="UP001501183">
    <property type="component" value="Unassembled WGS sequence"/>
</dbReference>
<keyword evidence="2" id="KW-1185">Reference proteome</keyword>
<comment type="caution">
    <text evidence="1">The sequence shown here is derived from an EMBL/GenBank/DDBJ whole genome shotgun (WGS) entry which is preliminary data.</text>
</comment>
<protein>
    <submittedName>
        <fullName evidence="1">Uncharacterized protein</fullName>
    </submittedName>
</protein>
<name>A0ABP8P847_9NOCA</name>
<gene>
    <name evidence="1" type="ORF">GCM10023094_31260</name>
</gene>
<evidence type="ECO:0000313" key="1">
    <source>
        <dbReference type="EMBL" id="GAA4482079.1"/>
    </source>
</evidence>